<protein>
    <submittedName>
        <fullName evidence="2">Uncharacterized protein</fullName>
    </submittedName>
</protein>
<organism evidence="2 3">
    <name type="scientific">Dryococelus australis</name>
    <dbReference type="NCBI Taxonomy" id="614101"/>
    <lineage>
        <taxon>Eukaryota</taxon>
        <taxon>Metazoa</taxon>
        <taxon>Ecdysozoa</taxon>
        <taxon>Arthropoda</taxon>
        <taxon>Hexapoda</taxon>
        <taxon>Insecta</taxon>
        <taxon>Pterygota</taxon>
        <taxon>Neoptera</taxon>
        <taxon>Polyneoptera</taxon>
        <taxon>Phasmatodea</taxon>
        <taxon>Verophasmatodea</taxon>
        <taxon>Anareolatae</taxon>
        <taxon>Phasmatidae</taxon>
        <taxon>Eurycanthinae</taxon>
        <taxon>Dryococelus</taxon>
    </lineage>
</organism>
<feature type="region of interest" description="Disordered" evidence="1">
    <location>
        <begin position="619"/>
        <end position="639"/>
    </location>
</feature>
<accession>A0ABQ9GA20</accession>
<reference evidence="2 3" key="1">
    <citation type="submission" date="2023-02" db="EMBL/GenBank/DDBJ databases">
        <title>LHISI_Scaffold_Assembly.</title>
        <authorList>
            <person name="Stuart O.P."/>
            <person name="Cleave R."/>
            <person name="Magrath M.J.L."/>
            <person name="Mikheyev A.S."/>
        </authorList>
    </citation>
    <scope>NUCLEOTIDE SEQUENCE [LARGE SCALE GENOMIC DNA]</scope>
    <source>
        <strain evidence="2">Daus_M_001</strain>
        <tissue evidence="2">Leg muscle</tissue>
    </source>
</reference>
<dbReference type="Proteomes" id="UP001159363">
    <property type="component" value="Chromosome 14"/>
</dbReference>
<evidence type="ECO:0000313" key="2">
    <source>
        <dbReference type="EMBL" id="KAJ8867886.1"/>
    </source>
</evidence>
<dbReference type="EMBL" id="JARBHB010000015">
    <property type="protein sequence ID" value="KAJ8867886.1"/>
    <property type="molecule type" value="Genomic_DNA"/>
</dbReference>
<proteinExistence type="predicted"/>
<evidence type="ECO:0000256" key="1">
    <source>
        <dbReference type="SAM" id="MobiDB-lite"/>
    </source>
</evidence>
<sequence>MDGRQIIIDPGTRKLIRSRRTMKPSAYASGTMTSIDELSVFIVFVRIEDRAGLRDLLNLRVSGTNNVEHTRSFLRHCNQINYRRCGSAADAEQPVRRSDERGMVGMLRRDLQATQRVYRKQIAYPRNFKELYSTAGSGHLDINKIIDRVRRRDSTVSIVGSMLKSGAELNEHFAAVCPNHVQFSQKGVASHLCSSQWRNAANSSIYKHEHYLPHQLEVLACAIRRDLQKEKSTPWSPESSVPVEDKDNVWVRRGSAASALAQLLRRISPLTDICPSESRRATSCHYNSSHPVWHAIYECLQDIHGDSSPFLLQPFHELSNGSWPRLTSAHPTIQFVLKMFYRVEVGALGGPVQSANIVVDVSLQETATHTILRACEVRAVSNEATFAEQLTGNWSLPVKVIKAVQDKSPRLNALANTRIIGPGTMDLPSGYRRQLPLVNNCTAYVDSPTTLAALCERFKLNHLPVDIRCRLLEEASSYSTGSLRIRQHRHGSYVIRVQTGSSCRKALPLHWLPYKGELAPGSLLVGSGPLVAIGREVFSVDSLFTLPLAFHHFPVLSLLDTARKLLAIISATTLATQRTRPERFLLRLTITARFDHVCKQVLLWQLTFTQGAAVAERLARPPPTKANRAQSPARSPDSCKWESCRTMPVGRRVFSGISRFPRPFIPAPLHIHFNRPHRLSRPRC</sequence>
<evidence type="ECO:0000313" key="3">
    <source>
        <dbReference type="Proteomes" id="UP001159363"/>
    </source>
</evidence>
<comment type="caution">
    <text evidence="2">The sequence shown here is derived from an EMBL/GenBank/DDBJ whole genome shotgun (WGS) entry which is preliminary data.</text>
</comment>
<keyword evidence="3" id="KW-1185">Reference proteome</keyword>
<gene>
    <name evidence="2" type="ORF">PR048_031691</name>
</gene>
<name>A0ABQ9GA20_9NEOP</name>